<evidence type="ECO:0000256" key="6">
    <source>
        <dbReference type="ARBA" id="ARBA00022723"/>
    </source>
</evidence>
<evidence type="ECO:0000313" key="15">
    <source>
        <dbReference type="Proteomes" id="UP000185680"/>
    </source>
</evidence>
<dbReference type="GO" id="GO:0051536">
    <property type="term" value="F:iron-sulfur cluster binding"/>
    <property type="evidence" value="ECO:0007669"/>
    <property type="project" value="UniProtKB-KW"/>
</dbReference>
<keyword evidence="5" id="KW-0288">FMN</keyword>
<dbReference type="GO" id="GO:0046872">
    <property type="term" value="F:metal ion binding"/>
    <property type="evidence" value="ECO:0007669"/>
    <property type="project" value="UniProtKB-KW"/>
</dbReference>
<proteinExistence type="inferred from homology"/>
<dbReference type="Pfam" id="PF00724">
    <property type="entry name" value="Oxidored_FMN"/>
    <property type="match status" value="1"/>
</dbReference>
<protein>
    <submittedName>
        <fullName evidence="12">NADPH-dependent 2,4-dienoyl-CoA reductase</fullName>
    </submittedName>
</protein>
<evidence type="ECO:0000313" key="14">
    <source>
        <dbReference type="Proteomes" id="UP000185657"/>
    </source>
</evidence>
<evidence type="ECO:0000256" key="2">
    <source>
        <dbReference type="ARBA" id="ARBA00001966"/>
    </source>
</evidence>
<dbReference type="InterPro" id="IPR051793">
    <property type="entry name" value="NADH:flavin_oxidoreductase"/>
</dbReference>
<keyword evidence="9" id="KW-0411">Iron-sulfur</keyword>
<evidence type="ECO:0000256" key="8">
    <source>
        <dbReference type="ARBA" id="ARBA00023004"/>
    </source>
</evidence>
<evidence type="ECO:0000256" key="3">
    <source>
        <dbReference type="ARBA" id="ARBA00011048"/>
    </source>
</evidence>
<evidence type="ECO:0000256" key="5">
    <source>
        <dbReference type="ARBA" id="ARBA00022643"/>
    </source>
</evidence>
<dbReference type="InterPro" id="IPR036188">
    <property type="entry name" value="FAD/NAD-bd_sf"/>
</dbReference>
<dbReference type="SUPFAM" id="SSF51905">
    <property type="entry name" value="FAD/NAD(P)-binding domain"/>
    <property type="match status" value="1"/>
</dbReference>
<dbReference type="FunFam" id="3.20.20.70:FF:000082">
    <property type="entry name" value="NADPH-dependent 2,4-dienoyl-CoA reductase"/>
    <property type="match status" value="1"/>
</dbReference>
<name>A0A163C6Y9_9BURK</name>
<dbReference type="Gene3D" id="3.40.50.720">
    <property type="entry name" value="NAD(P)-binding Rossmann-like Domain"/>
    <property type="match status" value="1"/>
</dbReference>
<reference evidence="13 14" key="1">
    <citation type="submission" date="2016-02" db="EMBL/GenBank/DDBJ databases">
        <title>Draft genome sequence of Hydrogenophaga sp. LPB0072.</title>
        <authorList>
            <person name="Shin S.-K."/>
            <person name="Yi H."/>
        </authorList>
    </citation>
    <scope>NUCLEOTIDE SEQUENCE [LARGE SCALE GENOMIC DNA]</scope>
    <source>
        <strain evidence="13 14">LPB0072</strain>
    </source>
</reference>
<dbReference type="Gene3D" id="3.20.20.70">
    <property type="entry name" value="Aldolase class I"/>
    <property type="match status" value="1"/>
</dbReference>
<dbReference type="InterPro" id="IPR001155">
    <property type="entry name" value="OxRdtase_FMN_N"/>
</dbReference>
<gene>
    <name evidence="12" type="primary">fadH</name>
    <name evidence="12" type="ORF">LPB072_01295</name>
    <name evidence="13" type="ORF">LPB72_19560</name>
</gene>
<keyword evidence="7" id="KW-0560">Oxidoreductase</keyword>
<sequence>MPHPTAAASPYPHLLAPLDLGFTSLKNRVLMGSMHTGLEEGRDLTRLAAYFRERAEGGVGLIVTGGFAPNMAGWTKPFAGTLSTSGAAKRHRVVTDAVHQAGGKIALQILHTGRYGYHPMAVAPSRLKSPISPFKPFALSARGVERQIRAFVNCAAKAREAGYDGVEIMGSEGYFINQFLSLATNQREDEWGGDYSNRMRLPLEIVQRTREAVGKDFIIVYRLSMIDLVPGGSSWDEVVQLGKAVARGGASIINTGIGWHEARVPTIATSVPRAAFAWVTQKMKTEFAASDITTPLVTSNRINTPEVAEQLLADGMADMVSLARPLLADAGFVKKAAQGQSDLINTCIACNQACLDHVFVNKTASCLVNPRACRETELVYRPAVKARRIAVVGAGPSGLTAATLLAERGHTVSLFDAASEIGGQLNMARQVPGKEEFDEMLRYFRRRVETTGVELHLGQEVQTSALNGFDEVVIATGVSPRDPKIPGQDHPKVLSYIEVLREHKPVGQRVAIVGAGGIGFDVAEYLVHEGGREQSTTLNLPAWQAEWGVTDPALAAGGLATAAPEVSPPARQVTLLQRKAGKLGAGLGKTTGWIHRTALKHKHVKMIGGVNYERIGEEGLLVSYGEKRENPTWIPCDNVVLCAGQLPLRTLADELASQGKTAHVIGGALEAGELDAKRAIDQAARLAASL</sequence>
<dbReference type="InterPro" id="IPR023753">
    <property type="entry name" value="FAD/NAD-binding_dom"/>
</dbReference>
<keyword evidence="8" id="KW-0408">Iron</keyword>
<dbReference type="SUPFAM" id="SSF51395">
    <property type="entry name" value="FMN-linked oxidoreductases"/>
    <property type="match status" value="1"/>
</dbReference>
<feature type="domain" description="FAD/NAD(P)-binding" evidence="11">
    <location>
        <begin position="388"/>
        <end position="654"/>
    </location>
</feature>
<dbReference type="EMBL" id="CP017476">
    <property type="protein sequence ID" value="AOW11693.1"/>
    <property type="molecule type" value="Genomic_DNA"/>
</dbReference>
<evidence type="ECO:0000256" key="1">
    <source>
        <dbReference type="ARBA" id="ARBA00001917"/>
    </source>
</evidence>
<accession>A0A163C6Y9</accession>
<dbReference type="AlphaFoldDB" id="A0A163C6Y9"/>
<dbReference type="SUPFAM" id="SSF51971">
    <property type="entry name" value="Nucleotide-binding domain"/>
    <property type="match status" value="1"/>
</dbReference>
<dbReference type="GO" id="GO:0033543">
    <property type="term" value="P:fatty acid beta-oxidation, unsaturated, even number, reductase/isomerase pathway"/>
    <property type="evidence" value="ECO:0007669"/>
    <property type="project" value="TreeGrafter"/>
</dbReference>
<evidence type="ECO:0000259" key="11">
    <source>
        <dbReference type="Pfam" id="PF07992"/>
    </source>
</evidence>
<dbReference type="Proteomes" id="UP000185680">
    <property type="component" value="Chromosome"/>
</dbReference>
<dbReference type="CDD" id="cd02930">
    <property type="entry name" value="DCR_FMN"/>
    <property type="match status" value="1"/>
</dbReference>
<dbReference type="GO" id="GO:0008670">
    <property type="term" value="F:2,4-dienoyl-CoA reductase (NADPH) activity"/>
    <property type="evidence" value="ECO:0007669"/>
    <property type="project" value="TreeGrafter"/>
</dbReference>
<dbReference type="PANTHER" id="PTHR42917:SF2">
    <property type="entry name" value="2,4-DIENOYL-COA REDUCTASE [(2E)-ENOYL-COA-PRODUCING]"/>
    <property type="match status" value="1"/>
</dbReference>
<dbReference type="Proteomes" id="UP000185657">
    <property type="component" value="Unassembled WGS sequence"/>
</dbReference>
<dbReference type="KEGG" id="hyl:LPB072_01295"/>
<evidence type="ECO:0000256" key="7">
    <source>
        <dbReference type="ARBA" id="ARBA00023002"/>
    </source>
</evidence>
<comment type="cofactor">
    <cofactor evidence="2">
        <name>[4Fe-4S] cluster</name>
        <dbReference type="ChEBI" id="CHEBI:49883"/>
    </cofactor>
</comment>
<dbReference type="PRINTS" id="PR00368">
    <property type="entry name" value="FADPNR"/>
</dbReference>
<dbReference type="OrthoDB" id="8985337at2"/>
<dbReference type="InterPro" id="IPR013785">
    <property type="entry name" value="Aldolase_TIM"/>
</dbReference>
<dbReference type="RefSeq" id="WP_066095106.1">
    <property type="nucleotide sequence ID" value="NZ_CP017476.1"/>
</dbReference>
<dbReference type="EMBL" id="LVWD01000037">
    <property type="protein sequence ID" value="OAD39786.1"/>
    <property type="molecule type" value="Genomic_DNA"/>
</dbReference>
<evidence type="ECO:0000259" key="10">
    <source>
        <dbReference type="Pfam" id="PF00724"/>
    </source>
</evidence>
<dbReference type="Gene3D" id="3.50.50.60">
    <property type="entry name" value="FAD/NAD(P)-binding domain"/>
    <property type="match status" value="1"/>
</dbReference>
<organism evidence="12 15">
    <name type="scientific">Hydrogenophaga crassostreae</name>
    <dbReference type="NCBI Taxonomy" id="1763535"/>
    <lineage>
        <taxon>Bacteria</taxon>
        <taxon>Pseudomonadati</taxon>
        <taxon>Pseudomonadota</taxon>
        <taxon>Betaproteobacteria</taxon>
        <taxon>Burkholderiales</taxon>
        <taxon>Comamonadaceae</taxon>
        <taxon>Hydrogenophaga</taxon>
    </lineage>
</organism>
<keyword evidence="14" id="KW-1185">Reference proteome</keyword>
<comment type="similarity">
    <text evidence="3">In the N-terminal section; belongs to the NADH:flavin oxidoreductase/NADH oxidase family.</text>
</comment>
<evidence type="ECO:0000313" key="13">
    <source>
        <dbReference type="EMBL" id="OAD39786.1"/>
    </source>
</evidence>
<dbReference type="STRING" id="1763535.LPB072_01295"/>
<keyword evidence="4" id="KW-0285">Flavoprotein</keyword>
<evidence type="ECO:0000313" key="12">
    <source>
        <dbReference type="EMBL" id="AOW11693.1"/>
    </source>
</evidence>
<evidence type="ECO:0000256" key="9">
    <source>
        <dbReference type="ARBA" id="ARBA00023014"/>
    </source>
</evidence>
<reference evidence="12 15" key="2">
    <citation type="submission" date="2016-10" db="EMBL/GenBank/DDBJ databases">
        <title>Hydorgenophaga sp. LPB0072 isolated from gastropod.</title>
        <authorList>
            <person name="Kim E."/>
            <person name="Yi H."/>
        </authorList>
    </citation>
    <scope>NUCLEOTIDE SEQUENCE [LARGE SCALE GENOMIC DNA]</scope>
    <source>
        <strain evidence="12 15">LPB0072</strain>
    </source>
</reference>
<feature type="domain" description="NADH:flavin oxidoreductase/NADH oxidase N-terminal" evidence="10">
    <location>
        <begin position="14"/>
        <end position="340"/>
    </location>
</feature>
<evidence type="ECO:0000256" key="4">
    <source>
        <dbReference type="ARBA" id="ARBA00022630"/>
    </source>
</evidence>
<dbReference type="Pfam" id="PF07992">
    <property type="entry name" value="Pyr_redox_2"/>
    <property type="match status" value="1"/>
</dbReference>
<keyword evidence="6" id="KW-0479">Metal-binding</keyword>
<dbReference type="GO" id="GO:0010181">
    <property type="term" value="F:FMN binding"/>
    <property type="evidence" value="ECO:0007669"/>
    <property type="project" value="InterPro"/>
</dbReference>
<comment type="cofactor">
    <cofactor evidence="1">
        <name>FMN</name>
        <dbReference type="ChEBI" id="CHEBI:58210"/>
    </cofactor>
</comment>
<dbReference type="PANTHER" id="PTHR42917">
    <property type="entry name" value="2,4-DIENOYL-COA REDUCTASE"/>
    <property type="match status" value="1"/>
</dbReference>